<gene>
    <name evidence="2" type="ORF">G6F64_001289</name>
</gene>
<evidence type="ECO:0000256" key="1">
    <source>
        <dbReference type="SAM" id="MobiDB-lite"/>
    </source>
</evidence>
<keyword evidence="3" id="KW-1185">Reference proteome</keyword>
<protein>
    <submittedName>
        <fullName evidence="2">Uncharacterized protein</fullName>
    </submittedName>
</protein>
<dbReference type="Proteomes" id="UP000716291">
    <property type="component" value="Unassembled WGS sequence"/>
</dbReference>
<name>A0A9P6XIQ7_RHIOR</name>
<accession>A0A9P6XIQ7</accession>
<dbReference type="OrthoDB" id="10279648at2759"/>
<feature type="compositionally biased region" description="Polar residues" evidence="1">
    <location>
        <begin position="174"/>
        <end position="192"/>
    </location>
</feature>
<evidence type="ECO:0000313" key="2">
    <source>
        <dbReference type="EMBL" id="KAG1314670.1"/>
    </source>
</evidence>
<reference evidence="2" key="1">
    <citation type="journal article" date="2020" name="Microb. Genom.">
        <title>Genetic diversity of clinical and environmental Mucorales isolates obtained from an investigation of mucormycosis cases among solid organ transplant recipients.</title>
        <authorList>
            <person name="Nguyen M.H."/>
            <person name="Kaul D."/>
            <person name="Muto C."/>
            <person name="Cheng S.J."/>
            <person name="Richter R.A."/>
            <person name="Bruno V.M."/>
            <person name="Liu G."/>
            <person name="Beyhan S."/>
            <person name="Sundermann A.J."/>
            <person name="Mounaud S."/>
            <person name="Pasculle A.W."/>
            <person name="Nierman W.C."/>
            <person name="Driscoll E."/>
            <person name="Cumbie R."/>
            <person name="Clancy C.J."/>
            <person name="Dupont C.L."/>
        </authorList>
    </citation>
    <scope>NUCLEOTIDE SEQUENCE</scope>
    <source>
        <strain evidence="2">GL11</strain>
    </source>
</reference>
<dbReference type="AlphaFoldDB" id="A0A9P6XIQ7"/>
<feature type="region of interest" description="Disordered" evidence="1">
    <location>
        <begin position="164"/>
        <end position="192"/>
    </location>
</feature>
<organism evidence="2 3">
    <name type="scientific">Rhizopus oryzae</name>
    <name type="common">Mucormycosis agent</name>
    <name type="synonym">Rhizopus arrhizus var. delemar</name>
    <dbReference type="NCBI Taxonomy" id="64495"/>
    <lineage>
        <taxon>Eukaryota</taxon>
        <taxon>Fungi</taxon>
        <taxon>Fungi incertae sedis</taxon>
        <taxon>Mucoromycota</taxon>
        <taxon>Mucoromycotina</taxon>
        <taxon>Mucoromycetes</taxon>
        <taxon>Mucorales</taxon>
        <taxon>Mucorineae</taxon>
        <taxon>Rhizopodaceae</taxon>
        <taxon>Rhizopus</taxon>
    </lineage>
</organism>
<proteinExistence type="predicted"/>
<sequence length="243" mass="26862">MEELIIQYADIAEFTGKNNKPVPKGTIIVRFAKFMSEHLDIMDLDRNLIGSYLVVSNYVIQRTTASCFPGGYAFPSEPWAADCVILSKESLDGGNLSAPPDPLIALGLFLTSRALSISNNILLLLLGFQDREYEILLSLANTAGSPDVSIQAINDAKSRNDELKRKDDSEFAASLSNKRTTTATNPKAFSSINNNNRYKQGMSFVEQFKQASIQKGHKNGLDNMFNARSNSRFSIVPSRQITK</sequence>
<comment type="caution">
    <text evidence="2">The sequence shown here is derived from an EMBL/GenBank/DDBJ whole genome shotgun (WGS) entry which is preliminary data.</text>
</comment>
<evidence type="ECO:0000313" key="3">
    <source>
        <dbReference type="Proteomes" id="UP000716291"/>
    </source>
</evidence>
<dbReference type="EMBL" id="JAANQT010000095">
    <property type="protein sequence ID" value="KAG1314670.1"/>
    <property type="molecule type" value="Genomic_DNA"/>
</dbReference>